<gene>
    <name evidence="2" type="ORF">FOZ76_16700</name>
</gene>
<accession>A0A556AJD9</accession>
<dbReference type="Pfam" id="PF20567">
    <property type="entry name" value="DUF6776"/>
    <property type="match status" value="1"/>
</dbReference>
<comment type="caution">
    <text evidence="2">The sequence shown here is derived from an EMBL/GenBank/DDBJ whole genome shotgun (WGS) entry which is preliminary data.</text>
</comment>
<dbReference type="EMBL" id="VLTJ01000029">
    <property type="protein sequence ID" value="TSH93024.1"/>
    <property type="molecule type" value="Genomic_DNA"/>
</dbReference>
<evidence type="ECO:0000256" key="1">
    <source>
        <dbReference type="SAM" id="Coils"/>
    </source>
</evidence>
<dbReference type="OrthoDB" id="8585321at2"/>
<proteinExistence type="predicted"/>
<keyword evidence="1" id="KW-0175">Coiled coil</keyword>
<dbReference type="RefSeq" id="WP_143949390.1">
    <property type="nucleotide sequence ID" value="NZ_BAABMB010000001.1"/>
</dbReference>
<evidence type="ECO:0000313" key="2">
    <source>
        <dbReference type="EMBL" id="TSH93024.1"/>
    </source>
</evidence>
<organism evidence="2 3">
    <name type="scientific">Verticiella sediminum</name>
    <dbReference type="NCBI Taxonomy" id="1247510"/>
    <lineage>
        <taxon>Bacteria</taxon>
        <taxon>Pseudomonadati</taxon>
        <taxon>Pseudomonadota</taxon>
        <taxon>Betaproteobacteria</taxon>
        <taxon>Burkholderiales</taxon>
        <taxon>Alcaligenaceae</taxon>
        <taxon>Verticiella</taxon>
    </lineage>
</organism>
<reference evidence="2 3" key="1">
    <citation type="submission" date="2019-07" db="EMBL/GenBank/DDBJ databases">
        <title>Qingshengfaniella alkalisoli gen. nov., sp. nov., isolated from saline soil.</title>
        <authorList>
            <person name="Xu L."/>
            <person name="Huang X.-X."/>
            <person name="Sun J.-Q."/>
        </authorList>
    </citation>
    <scope>NUCLEOTIDE SEQUENCE [LARGE SCALE GENOMIC DNA]</scope>
    <source>
        <strain evidence="2 3">DSM 27279</strain>
    </source>
</reference>
<dbReference type="InterPro" id="IPR046703">
    <property type="entry name" value="DUF6776"/>
</dbReference>
<sequence length="274" mass="29104">MARSGSFWAALVLGTALGAGATFAWLHEPPPDPGAGPTLAEQVEQLLGDIDTVTAERDGLRGELDAAGKREAAFTEAAAQRVKEMDAVIDKWRTQAAALQSKLEESASRLAVAESARDHLAAELTASQQEVAALQQNLAFFENLIPAGTKPGPVSIRSAQVEPDGAHLRYRVLIMRNGPSGDGRFKGSLRFMATGTRRGESATITLEPVASAPTSQAASERAAIPLEFQQYQRADGQLALPEDFVPESVTVRVLEGRKVLSEHAVGLTPKESSP</sequence>
<protein>
    <submittedName>
        <fullName evidence="2">Uncharacterized protein</fullName>
    </submittedName>
</protein>
<dbReference type="Proteomes" id="UP000318405">
    <property type="component" value="Unassembled WGS sequence"/>
</dbReference>
<dbReference type="AlphaFoldDB" id="A0A556AJD9"/>
<name>A0A556AJD9_9BURK</name>
<feature type="coiled-coil region" evidence="1">
    <location>
        <begin position="89"/>
        <end position="144"/>
    </location>
</feature>
<keyword evidence="3" id="KW-1185">Reference proteome</keyword>
<evidence type="ECO:0000313" key="3">
    <source>
        <dbReference type="Proteomes" id="UP000318405"/>
    </source>
</evidence>